<comment type="caution">
    <text evidence="2">The sequence shown here is derived from an EMBL/GenBank/DDBJ whole genome shotgun (WGS) entry which is preliminary data.</text>
</comment>
<dbReference type="OrthoDB" id="9155249at2"/>
<dbReference type="Proteomes" id="UP000094761">
    <property type="component" value="Unassembled WGS sequence"/>
</dbReference>
<gene>
    <name evidence="2" type="ORF">AZ468_04690</name>
    <name evidence="1" type="ORF">OPW20_21155</name>
</gene>
<dbReference type="RefSeq" id="WP_069666355.1">
    <property type="nucleotide sequence ID" value="NZ_JAPFIM010000026.1"/>
</dbReference>
<dbReference type="AlphaFoldDB" id="A0A178JFR6"/>
<reference evidence="1" key="2">
    <citation type="submission" date="2022-11" db="EMBL/GenBank/DDBJ databases">
        <title>Role of the vibriolysin VemA secreted by the emergent pathogen Vibrio europaeus in the colonization of Manila clam mucus.</title>
        <authorList>
            <person name="Martinez C."/>
            <person name="Rodriguez S."/>
            <person name="Vences A."/>
            <person name="Barja J.L."/>
            <person name="Toranzo A.E."/>
            <person name="Dubert J."/>
        </authorList>
    </citation>
    <scope>NUCLEOTIDE SEQUENCE</scope>
    <source>
        <strain evidence="1">3454</strain>
    </source>
</reference>
<dbReference type="Proteomes" id="UP001150001">
    <property type="component" value="Unassembled WGS sequence"/>
</dbReference>
<dbReference type="EMBL" id="JAPFIT010000026">
    <property type="protein sequence ID" value="MDC5742575.1"/>
    <property type="molecule type" value="Genomic_DNA"/>
</dbReference>
<protein>
    <submittedName>
        <fullName evidence="2">Uncharacterized protein</fullName>
    </submittedName>
</protein>
<reference evidence="2 3" key="1">
    <citation type="submission" date="2016-03" db="EMBL/GenBank/DDBJ databases">
        <title>Draft genome sequence of the Vibrio tubiashii subs. europaeus.</title>
        <authorList>
            <person name="Spinard E."/>
            <person name="Dubert J."/>
            <person name="Nelson D.R."/>
            <person name="Barja J.L."/>
        </authorList>
    </citation>
    <scope>NUCLEOTIDE SEQUENCE [LARGE SCALE GENOMIC DNA]</scope>
    <source>
        <strain evidence="3">PP-638</strain>
        <strain evidence="2">PP2-638</strain>
    </source>
</reference>
<dbReference type="GeneID" id="78074981"/>
<keyword evidence="4" id="KW-1185">Reference proteome</keyword>
<proteinExistence type="predicted"/>
<accession>A0A178JFR6</accession>
<dbReference type="EMBL" id="LUAX01000001">
    <property type="protein sequence ID" value="OAN00428.1"/>
    <property type="molecule type" value="Genomic_DNA"/>
</dbReference>
<evidence type="ECO:0000313" key="2">
    <source>
        <dbReference type="EMBL" id="OAN00428.1"/>
    </source>
</evidence>
<evidence type="ECO:0000313" key="3">
    <source>
        <dbReference type="Proteomes" id="UP000094761"/>
    </source>
</evidence>
<evidence type="ECO:0000313" key="1">
    <source>
        <dbReference type="EMBL" id="MDC5742575.1"/>
    </source>
</evidence>
<name>A0A178JFR6_9VIBR</name>
<evidence type="ECO:0000313" key="4">
    <source>
        <dbReference type="Proteomes" id="UP001150001"/>
    </source>
</evidence>
<sequence length="200" mass="23192">MGISWKNFARKFEKELELDSLDSIQALVTPALNKRKSNIQEEYGNLSKDQFESEYDFESYRDCMADDYAEAQSVADTLNEMIVTALYKLIELKRKSLFKRYVNDVNERRLSYIDYVVSQCPYDMSSLSENRKIEELRLINNCIKHNDSEASQELVDSNPAYTIGEKLSISSADIDNYKIAARLYICDMAVKFHQIDDQNA</sequence>
<organism evidence="2 3">
    <name type="scientific">Vibrio europaeus</name>
    <dbReference type="NCBI Taxonomy" id="300876"/>
    <lineage>
        <taxon>Bacteria</taxon>
        <taxon>Pseudomonadati</taxon>
        <taxon>Pseudomonadota</taxon>
        <taxon>Gammaproteobacteria</taxon>
        <taxon>Vibrionales</taxon>
        <taxon>Vibrionaceae</taxon>
        <taxon>Vibrio</taxon>
        <taxon>Vibrio oreintalis group</taxon>
    </lineage>
</organism>